<dbReference type="GeneID" id="66320302"/>
<name>A0A9P2G775_CLOBO</name>
<accession>A0A9P2G775</accession>
<evidence type="ECO:0000313" key="1">
    <source>
        <dbReference type="EMBL" id="EES91199.1"/>
    </source>
</evidence>
<gene>
    <name evidence="1" type="ORF">CLG_B1012</name>
</gene>
<sequence>MYDAKENEQLEDTDDITQGYCISDRSYFGKIQNEKLTNLKSSYIPREGLLNDFNFE</sequence>
<dbReference type="EMBL" id="ACSJ01000007">
    <property type="protein sequence ID" value="EES91199.1"/>
    <property type="molecule type" value="Genomic_DNA"/>
</dbReference>
<reference evidence="1 2" key="1">
    <citation type="submission" date="2009-10" db="EMBL/GenBank/DDBJ databases">
        <authorList>
            <person name="Shrivastava S."/>
            <person name="Brinkac L.B."/>
            <person name="Brown J.L."/>
            <person name="Bruce D.B."/>
            <person name="Detter C."/>
            <person name="Green L.D."/>
            <person name="Munk C.A."/>
            <person name="Rogers Y.C."/>
            <person name="Tapia R."/>
            <person name="Saunders E.S."/>
            <person name="Sims D.R."/>
            <person name="Smith L.A."/>
            <person name="Smith T.J."/>
            <person name="Sutton G."/>
            <person name="Brettin T."/>
        </authorList>
    </citation>
    <scope>NUCLEOTIDE SEQUENCE [LARGE SCALE GENOMIC DNA]</scope>
    <source>
        <strain evidence="2">D str. 1873</strain>
    </source>
</reference>
<proteinExistence type="predicted"/>
<organism evidence="1 2">
    <name type="scientific">Clostridium botulinum D str. 1873</name>
    <dbReference type="NCBI Taxonomy" id="592027"/>
    <lineage>
        <taxon>Bacteria</taxon>
        <taxon>Bacillati</taxon>
        <taxon>Bacillota</taxon>
        <taxon>Clostridia</taxon>
        <taxon>Eubacteriales</taxon>
        <taxon>Clostridiaceae</taxon>
        <taxon>Clostridium</taxon>
    </lineage>
</organism>
<comment type="caution">
    <text evidence="1">The sequence shown here is derived from an EMBL/GenBank/DDBJ whole genome shotgun (WGS) entry which is preliminary data.</text>
</comment>
<dbReference type="Proteomes" id="UP000006160">
    <property type="component" value="Unassembled WGS sequence"/>
</dbReference>
<dbReference type="AlphaFoldDB" id="A0A9P2G775"/>
<protein>
    <submittedName>
        <fullName evidence="1">Uncharacterized protein</fullName>
    </submittedName>
</protein>
<dbReference type="RefSeq" id="WP_003375791.1">
    <property type="nucleotide sequence ID" value="NZ_ACSJ01000007.1"/>
</dbReference>
<evidence type="ECO:0000313" key="2">
    <source>
        <dbReference type="Proteomes" id="UP000006160"/>
    </source>
</evidence>